<comment type="similarity">
    <text evidence="3">Belongs to the riboflavin transporter family.</text>
</comment>
<feature type="transmembrane region" description="Helical" evidence="9">
    <location>
        <begin position="60"/>
        <end position="80"/>
    </location>
</feature>
<keyword evidence="7 9" id="KW-1133">Transmembrane helix</keyword>
<dbReference type="InterPro" id="IPR009357">
    <property type="entry name" value="Riboflavin_transptr"/>
</dbReference>
<dbReference type="EMBL" id="CAUYUJ010014771">
    <property type="protein sequence ID" value="CAK0845833.1"/>
    <property type="molecule type" value="Genomic_DNA"/>
</dbReference>
<keyword evidence="4" id="KW-0813">Transport</keyword>
<name>A0ABN9TIV7_9DINO</name>
<feature type="transmembrane region" description="Helical" evidence="9">
    <location>
        <begin position="31"/>
        <end position="54"/>
    </location>
</feature>
<comment type="catalytic activity">
    <reaction evidence="1">
        <text>riboflavin(in) = riboflavin(out)</text>
        <dbReference type="Rhea" id="RHEA:35015"/>
        <dbReference type="ChEBI" id="CHEBI:57986"/>
    </reaction>
</comment>
<feature type="non-terminal residue" evidence="10">
    <location>
        <position position="1"/>
    </location>
</feature>
<evidence type="ECO:0000256" key="1">
    <source>
        <dbReference type="ARBA" id="ARBA00000215"/>
    </source>
</evidence>
<dbReference type="Pfam" id="PF06237">
    <property type="entry name" value="SLC52_ribofla_tr"/>
    <property type="match status" value="1"/>
</dbReference>
<evidence type="ECO:0000313" key="11">
    <source>
        <dbReference type="Proteomes" id="UP001189429"/>
    </source>
</evidence>
<reference evidence="10" key="1">
    <citation type="submission" date="2023-10" db="EMBL/GenBank/DDBJ databases">
        <authorList>
            <person name="Chen Y."/>
            <person name="Shah S."/>
            <person name="Dougan E. K."/>
            <person name="Thang M."/>
            <person name="Chan C."/>
        </authorList>
    </citation>
    <scope>NUCLEOTIDE SEQUENCE [LARGE SCALE GENOMIC DNA]</scope>
</reference>
<sequence length="102" mass="11093">GWTIASTCGLAIQYANIGPLIYRLSRTSFEILSVAVYGILAVGVLSMASLACFWDVTTEIMGSRCCIMLMFLTFIAIAELQTGQAQRVFSLVEVLQAFSLSE</sequence>
<evidence type="ECO:0000256" key="5">
    <source>
        <dbReference type="ARBA" id="ARBA00022475"/>
    </source>
</evidence>
<keyword evidence="8 9" id="KW-0472">Membrane</keyword>
<evidence type="ECO:0000256" key="3">
    <source>
        <dbReference type="ARBA" id="ARBA00006366"/>
    </source>
</evidence>
<evidence type="ECO:0000256" key="9">
    <source>
        <dbReference type="SAM" id="Phobius"/>
    </source>
</evidence>
<evidence type="ECO:0000313" key="10">
    <source>
        <dbReference type="EMBL" id="CAK0845833.1"/>
    </source>
</evidence>
<comment type="caution">
    <text evidence="10">The sequence shown here is derived from an EMBL/GenBank/DDBJ whole genome shotgun (WGS) entry which is preliminary data.</text>
</comment>
<keyword evidence="11" id="KW-1185">Reference proteome</keyword>
<protein>
    <recommendedName>
        <fullName evidence="12">Solute carrier family 40 protein</fullName>
    </recommendedName>
</protein>
<evidence type="ECO:0000256" key="8">
    <source>
        <dbReference type="ARBA" id="ARBA00023136"/>
    </source>
</evidence>
<accession>A0ABN9TIV7</accession>
<evidence type="ECO:0000256" key="2">
    <source>
        <dbReference type="ARBA" id="ARBA00004651"/>
    </source>
</evidence>
<dbReference type="Proteomes" id="UP001189429">
    <property type="component" value="Unassembled WGS sequence"/>
</dbReference>
<evidence type="ECO:0000256" key="4">
    <source>
        <dbReference type="ARBA" id="ARBA00022448"/>
    </source>
</evidence>
<evidence type="ECO:0000256" key="6">
    <source>
        <dbReference type="ARBA" id="ARBA00022692"/>
    </source>
</evidence>
<proteinExistence type="inferred from homology"/>
<evidence type="ECO:0008006" key="12">
    <source>
        <dbReference type="Google" id="ProtNLM"/>
    </source>
</evidence>
<organism evidence="10 11">
    <name type="scientific">Prorocentrum cordatum</name>
    <dbReference type="NCBI Taxonomy" id="2364126"/>
    <lineage>
        <taxon>Eukaryota</taxon>
        <taxon>Sar</taxon>
        <taxon>Alveolata</taxon>
        <taxon>Dinophyceae</taxon>
        <taxon>Prorocentrales</taxon>
        <taxon>Prorocentraceae</taxon>
        <taxon>Prorocentrum</taxon>
    </lineage>
</organism>
<dbReference type="PANTHER" id="PTHR12929">
    <property type="entry name" value="SOLUTE CARRIER FAMILY 52"/>
    <property type="match status" value="1"/>
</dbReference>
<gene>
    <name evidence="10" type="ORF">PCOR1329_LOCUS39502</name>
</gene>
<comment type="subcellular location">
    <subcellularLocation>
        <location evidence="2">Cell membrane</location>
        <topology evidence="2">Multi-pass membrane protein</topology>
    </subcellularLocation>
</comment>
<keyword evidence="5" id="KW-1003">Cell membrane</keyword>
<evidence type="ECO:0000256" key="7">
    <source>
        <dbReference type="ARBA" id="ARBA00022989"/>
    </source>
</evidence>
<keyword evidence="6 9" id="KW-0812">Transmembrane</keyword>
<feature type="non-terminal residue" evidence="10">
    <location>
        <position position="102"/>
    </location>
</feature>